<accession>A0AAD3XIH4</accession>
<organism evidence="1 2">
    <name type="scientific">Nepenthes gracilis</name>
    <name type="common">Slender pitcher plant</name>
    <dbReference type="NCBI Taxonomy" id="150966"/>
    <lineage>
        <taxon>Eukaryota</taxon>
        <taxon>Viridiplantae</taxon>
        <taxon>Streptophyta</taxon>
        <taxon>Embryophyta</taxon>
        <taxon>Tracheophyta</taxon>
        <taxon>Spermatophyta</taxon>
        <taxon>Magnoliopsida</taxon>
        <taxon>eudicotyledons</taxon>
        <taxon>Gunneridae</taxon>
        <taxon>Pentapetalae</taxon>
        <taxon>Caryophyllales</taxon>
        <taxon>Nepenthaceae</taxon>
        <taxon>Nepenthes</taxon>
    </lineage>
</organism>
<gene>
    <name evidence="1" type="ORF">Nepgr_007643</name>
</gene>
<dbReference type="Proteomes" id="UP001279734">
    <property type="component" value="Unassembled WGS sequence"/>
</dbReference>
<evidence type="ECO:0000313" key="2">
    <source>
        <dbReference type="Proteomes" id="UP001279734"/>
    </source>
</evidence>
<dbReference type="EMBL" id="BSYO01000006">
    <property type="protein sequence ID" value="GMH05803.1"/>
    <property type="molecule type" value="Genomic_DNA"/>
</dbReference>
<dbReference type="PANTHER" id="PTHR36074:SF1">
    <property type="entry name" value="ISOPENTENYL-DIPHOSPHATE DELTA-ISOMERASE"/>
    <property type="match status" value="1"/>
</dbReference>
<comment type="caution">
    <text evidence="1">The sequence shown here is derived from an EMBL/GenBank/DDBJ whole genome shotgun (WGS) entry which is preliminary data.</text>
</comment>
<keyword evidence="2" id="KW-1185">Reference proteome</keyword>
<evidence type="ECO:0000313" key="1">
    <source>
        <dbReference type="EMBL" id="GMH05803.1"/>
    </source>
</evidence>
<dbReference type="AlphaFoldDB" id="A0AAD3XIH4"/>
<reference evidence="1" key="1">
    <citation type="submission" date="2023-05" db="EMBL/GenBank/DDBJ databases">
        <title>Nepenthes gracilis genome sequencing.</title>
        <authorList>
            <person name="Fukushima K."/>
        </authorList>
    </citation>
    <scope>NUCLEOTIDE SEQUENCE</scope>
    <source>
        <strain evidence="1">SING2019-196</strain>
    </source>
</reference>
<proteinExistence type="predicted"/>
<sequence>MAGIAILLELLRKNPKFDPTQTPHCFGYLPAKVAISAAAAASVAATYPFGFRVFISNAGISVAHCDAAPAWSTDPNIHNIPGYVFESDSLIYSSKVYNIEVKVPFSAFQRKVLAVTTLRSFLLNY</sequence>
<dbReference type="PANTHER" id="PTHR36074">
    <property type="entry name" value="ISOPENTENYL-DIPHOSPHATE DELTA-ISOMERASE"/>
    <property type="match status" value="1"/>
</dbReference>
<name>A0AAD3XIH4_NEPGR</name>
<protein>
    <submittedName>
        <fullName evidence="1">Uncharacterized protein</fullName>
    </submittedName>
</protein>